<accession>A0A2D3VKU2</accession>
<sequence>MPSSKTPFLLTGVTGGLGAKILEDLLNKHAVPASSIIATSRSSSNKKRFESQGLQFRVADFKDAASLNDAFSQVENLLFVSSSERDTTTRNAEHQNVINAAKAAGVDKVWYVSLALGGLGNESKIGFQQAHYETERLLAESGLDFISIRAGLYTDAFPLFLNWYPSSKSVPLPRLTPPVTASKVAFTTRNELAEGIATLLAKGLSAFPSIKPQTKYNIVPLTAGSTASLIDIVNAINKGRGTNIPIEYLSPEDWITASATDDVGGKSRAWFEARLIFMQGIVEGDAALVDPSLETLLGRKPETGEHAVERILRENPEYTWHQNHVR</sequence>
<dbReference type="PANTHER" id="PTHR47129:SF1">
    <property type="entry name" value="NMRA-LIKE DOMAIN-CONTAINING PROTEIN"/>
    <property type="match status" value="1"/>
</dbReference>
<dbReference type="SUPFAM" id="SSF51735">
    <property type="entry name" value="NAD(P)-binding Rossmann-fold domains"/>
    <property type="match status" value="1"/>
</dbReference>
<dbReference type="AlphaFoldDB" id="A0A2D3VKU2"/>
<evidence type="ECO:0000313" key="2">
    <source>
        <dbReference type="EMBL" id="CZT21733.1"/>
    </source>
</evidence>
<feature type="domain" description="NAD(P)-binding" evidence="1">
    <location>
        <begin position="12"/>
        <end position="155"/>
    </location>
</feature>
<dbReference type="OrthoDB" id="419598at2759"/>
<keyword evidence="3" id="KW-1185">Reference proteome</keyword>
<dbReference type="Gene3D" id="3.40.50.720">
    <property type="entry name" value="NAD(P)-binding Rossmann-like Domain"/>
    <property type="match status" value="1"/>
</dbReference>
<dbReference type="RefSeq" id="XP_023628622.1">
    <property type="nucleotide sequence ID" value="XM_023772854.1"/>
</dbReference>
<proteinExistence type="predicted"/>
<dbReference type="STRING" id="112498.A0A2D3VKU2"/>
<dbReference type="PANTHER" id="PTHR47129">
    <property type="entry name" value="QUINONE OXIDOREDUCTASE 2"/>
    <property type="match status" value="1"/>
</dbReference>
<name>A0A2D3VKU2_9PEZI</name>
<evidence type="ECO:0000313" key="3">
    <source>
        <dbReference type="Proteomes" id="UP000225277"/>
    </source>
</evidence>
<dbReference type="GeneID" id="35602713"/>
<dbReference type="InterPro" id="IPR016040">
    <property type="entry name" value="NAD(P)-bd_dom"/>
</dbReference>
<gene>
    <name evidence="2" type="ORF">RCC_07598</name>
</gene>
<dbReference type="Proteomes" id="UP000225277">
    <property type="component" value="Unassembled WGS sequence"/>
</dbReference>
<organism evidence="2 3">
    <name type="scientific">Ramularia collo-cygni</name>
    <dbReference type="NCBI Taxonomy" id="112498"/>
    <lineage>
        <taxon>Eukaryota</taxon>
        <taxon>Fungi</taxon>
        <taxon>Dikarya</taxon>
        <taxon>Ascomycota</taxon>
        <taxon>Pezizomycotina</taxon>
        <taxon>Dothideomycetes</taxon>
        <taxon>Dothideomycetidae</taxon>
        <taxon>Mycosphaerellales</taxon>
        <taxon>Mycosphaerellaceae</taxon>
        <taxon>Ramularia</taxon>
    </lineage>
</organism>
<dbReference type="InterPro" id="IPR036291">
    <property type="entry name" value="NAD(P)-bd_dom_sf"/>
</dbReference>
<dbReference type="EMBL" id="FJUY01000012">
    <property type="protein sequence ID" value="CZT21733.1"/>
    <property type="molecule type" value="Genomic_DNA"/>
</dbReference>
<dbReference type="Pfam" id="PF13460">
    <property type="entry name" value="NAD_binding_10"/>
    <property type="match status" value="1"/>
</dbReference>
<protein>
    <submittedName>
        <fullName evidence="2">Related to nucleoside-diphosphate-sugar epimerases</fullName>
    </submittedName>
</protein>
<dbReference type="InterPro" id="IPR052718">
    <property type="entry name" value="NmrA-type_oxidoreductase"/>
</dbReference>
<dbReference type="Gene3D" id="3.90.25.10">
    <property type="entry name" value="UDP-galactose 4-epimerase, domain 1"/>
    <property type="match status" value="1"/>
</dbReference>
<evidence type="ECO:0000259" key="1">
    <source>
        <dbReference type="Pfam" id="PF13460"/>
    </source>
</evidence>
<reference evidence="2 3" key="1">
    <citation type="submission" date="2016-03" db="EMBL/GenBank/DDBJ databases">
        <authorList>
            <person name="Ploux O."/>
        </authorList>
    </citation>
    <scope>NUCLEOTIDE SEQUENCE [LARGE SCALE GENOMIC DNA]</scope>
    <source>
        <strain evidence="2 3">URUG2</strain>
    </source>
</reference>